<evidence type="ECO:0000256" key="7">
    <source>
        <dbReference type="SAM" id="SignalP"/>
    </source>
</evidence>
<evidence type="ECO:0000256" key="5">
    <source>
        <dbReference type="ARBA" id="ARBA00022807"/>
    </source>
</evidence>
<dbReference type="Pfam" id="PF00112">
    <property type="entry name" value="Peptidase_C1"/>
    <property type="match status" value="1"/>
</dbReference>
<keyword evidence="6" id="KW-1015">Disulfide bond</keyword>
<dbReference type="Pfam" id="PF08246">
    <property type="entry name" value="Inhibitor_I29"/>
    <property type="match status" value="1"/>
</dbReference>
<proteinExistence type="inferred from homology"/>
<dbReference type="SMART" id="SM00848">
    <property type="entry name" value="Inhibitor_I29"/>
    <property type="match status" value="1"/>
</dbReference>
<dbReference type="EMBL" id="JAINDJ010000003">
    <property type="protein sequence ID" value="KAG9453771.1"/>
    <property type="molecule type" value="Genomic_DNA"/>
</dbReference>
<comment type="caution">
    <text evidence="10">The sequence shown here is derived from an EMBL/GenBank/DDBJ whole genome shotgun (WGS) entry which is preliminary data.</text>
</comment>
<evidence type="ECO:0000313" key="11">
    <source>
        <dbReference type="Proteomes" id="UP000825729"/>
    </source>
</evidence>
<dbReference type="InterPro" id="IPR039417">
    <property type="entry name" value="Peptidase_C1A_papain-like"/>
</dbReference>
<evidence type="ECO:0000256" key="6">
    <source>
        <dbReference type="ARBA" id="ARBA00023157"/>
    </source>
</evidence>
<evidence type="ECO:0000256" key="3">
    <source>
        <dbReference type="ARBA" id="ARBA00022729"/>
    </source>
</evidence>
<reference evidence="10 11" key="1">
    <citation type="submission" date="2021-07" db="EMBL/GenBank/DDBJ databases">
        <title>The Aristolochia fimbriata genome: insights into angiosperm evolution, floral development and chemical biosynthesis.</title>
        <authorList>
            <person name="Jiao Y."/>
        </authorList>
    </citation>
    <scope>NUCLEOTIDE SEQUENCE [LARGE SCALE GENOMIC DNA]</scope>
    <source>
        <strain evidence="10">IBCAS-2021</strain>
        <tissue evidence="10">Leaf</tissue>
    </source>
</reference>
<dbReference type="InterPro" id="IPR025661">
    <property type="entry name" value="Pept_asp_AS"/>
</dbReference>
<keyword evidence="3 7" id="KW-0732">Signal</keyword>
<dbReference type="InterPro" id="IPR000169">
    <property type="entry name" value="Pept_cys_AS"/>
</dbReference>
<dbReference type="PRINTS" id="PR00705">
    <property type="entry name" value="PAPAIN"/>
</dbReference>
<name>A0AAV7EZ82_ARIFI</name>
<accession>A0AAV7EZ82</accession>
<evidence type="ECO:0000313" key="10">
    <source>
        <dbReference type="EMBL" id="KAG9453771.1"/>
    </source>
</evidence>
<sequence length="353" mass="38324">MASTKLCMSLAFGFIFFAVCISHVASRSLPEDSKMRQRHQEWMNLHGRVYATEAESEQRFQIFKANVESIDAFNSGVGDKSYSLGVNHFADMTDEEFKASKTGYKPRRGEVGSIISVNSGRSSFLYENVTAGPSVDWRTQGAVTPVKDQGNCGCCWAFSVVAAMEGAIKLTTGRLISLSEQELVDCNVGFMGNMGCNGGNLDLAFEYILQNGGLTTEENYPFTAYYGGFGQCELSKSRDHAARISGFQDVPSNSEAALLQAVARQPVSVAIAADSFAFKFYSGGIFSGDCNTLLDHAVTVVGYGTTADGTKYWLVKNSWGTNWGEDGYIRMKRDVVAKEGLCGIAMEASFPNA</sequence>
<dbReference type="Gene3D" id="3.90.70.10">
    <property type="entry name" value="Cysteine proteinases"/>
    <property type="match status" value="1"/>
</dbReference>
<dbReference type="CDD" id="cd02248">
    <property type="entry name" value="Peptidase_C1A"/>
    <property type="match status" value="1"/>
</dbReference>
<evidence type="ECO:0000256" key="1">
    <source>
        <dbReference type="ARBA" id="ARBA00008455"/>
    </source>
</evidence>
<dbReference type="SUPFAM" id="SSF54001">
    <property type="entry name" value="Cysteine proteinases"/>
    <property type="match status" value="1"/>
</dbReference>
<protein>
    <submittedName>
        <fullName evidence="10">Uncharacterized protein</fullName>
    </submittedName>
</protein>
<evidence type="ECO:0000259" key="8">
    <source>
        <dbReference type="SMART" id="SM00645"/>
    </source>
</evidence>
<feature type="domain" description="Peptidase C1A papain C-terminal" evidence="8">
    <location>
        <begin position="131"/>
        <end position="352"/>
    </location>
</feature>
<evidence type="ECO:0000256" key="2">
    <source>
        <dbReference type="ARBA" id="ARBA00022670"/>
    </source>
</evidence>
<dbReference type="Proteomes" id="UP000825729">
    <property type="component" value="Unassembled WGS sequence"/>
</dbReference>
<dbReference type="InterPro" id="IPR013128">
    <property type="entry name" value="Peptidase_C1A"/>
</dbReference>
<dbReference type="FunFam" id="3.90.70.10:FF:000023">
    <property type="entry name" value="Senescence-specific cysteine protease SAG39"/>
    <property type="match status" value="1"/>
</dbReference>
<gene>
    <name evidence="10" type="ORF">H6P81_006675</name>
</gene>
<organism evidence="10 11">
    <name type="scientific">Aristolochia fimbriata</name>
    <name type="common">White veined hardy Dutchman's pipe vine</name>
    <dbReference type="NCBI Taxonomy" id="158543"/>
    <lineage>
        <taxon>Eukaryota</taxon>
        <taxon>Viridiplantae</taxon>
        <taxon>Streptophyta</taxon>
        <taxon>Embryophyta</taxon>
        <taxon>Tracheophyta</taxon>
        <taxon>Spermatophyta</taxon>
        <taxon>Magnoliopsida</taxon>
        <taxon>Magnoliidae</taxon>
        <taxon>Piperales</taxon>
        <taxon>Aristolochiaceae</taxon>
        <taxon>Aristolochia</taxon>
    </lineage>
</organism>
<keyword evidence="11" id="KW-1185">Reference proteome</keyword>
<dbReference type="AlphaFoldDB" id="A0AAV7EZ82"/>
<dbReference type="PROSITE" id="PS00139">
    <property type="entry name" value="THIOL_PROTEASE_CYS"/>
    <property type="match status" value="1"/>
</dbReference>
<feature type="chain" id="PRO_5043910942" evidence="7">
    <location>
        <begin position="27"/>
        <end position="353"/>
    </location>
</feature>
<dbReference type="SMART" id="SM00645">
    <property type="entry name" value="Pept_C1"/>
    <property type="match status" value="1"/>
</dbReference>
<keyword evidence="4" id="KW-0378">Hydrolase</keyword>
<keyword evidence="2" id="KW-0645">Protease</keyword>
<feature type="signal peptide" evidence="7">
    <location>
        <begin position="1"/>
        <end position="26"/>
    </location>
</feature>
<keyword evidence="5" id="KW-0788">Thiol protease</keyword>
<dbReference type="InterPro" id="IPR038765">
    <property type="entry name" value="Papain-like_cys_pep_sf"/>
</dbReference>
<dbReference type="InterPro" id="IPR013201">
    <property type="entry name" value="Prot_inhib_I29"/>
</dbReference>
<comment type="similarity">
    <text evidence="1">Belongs to the peptidase C1 family.</text>
</comment>
<feature type="domain" description="Cathepsin propeptide inhibitor" evidence="9">
    <location>
        <begin position="39"/>
        <end position="97"/>
    </location>
</feature>
<dbReference type="InterPro" id="IPR025660">
    <property type="entry name" value="Pept_his_AS"/>
</dbReference>
<dbReference type="PANTHER" id="PTHR12411">
    <property type="entry name" value="CYSTEINE PROTEASE FAMILY C1-RELATED"/>
    <property type="match status" value="1"/>
</dbReference>
<dbReference type="PROSITE" id="PS00639">
    <property type="entry name" value="THIOL_PROTEASE_HIS"/>
    <property type="match status" value="1"/>
</dbReference>
<evidence type="ECO:0000259" key="9">
    <source>
        <dbReference type="SMART" id="SM00848"/>
    </source>
</evidence>
<dbReference type="GO" id="GO:0008234">
    <property type="term" value="F:cysteine-type peptidase activity"/>
    <property type="evidence" value="ECO:0007669"/>
    <property type="project" value="UniProtKB-KW"/>
</dbReference>
<evidence type="ECO:0000256" key="4">
    <source>
        <dbReference type="ARBA" id="ARBA00022801"/>
    </source>
</evidence>
<dbReference type="InterPro" id="IPR000668">
    <property type="entry name" value="Peptidase_C1A_C"/>
</dbReference>
<dbReference type="GO" id="GO:0006508">
    <property type="term" value="P:proteolysis"/>
    <property type="evidence" value="ECO:0007669"/>
    <property type="project" value="UniProtKB-KW"/>
</dbReference>
<dbReference type="PROSITE" id="PS00640">
    <property type="entry name" value="THIOL_PROTEASE_ASN"/>
    <property type="match status" value="1"/>
</dbReference>